<dbReference type="WBParaSite" id="MCU_012586-RA">
    <property type="protein sequence ID" value="MCU_012586-RA"/>
    <property type="gene ID" value="MCU_012586"/>
</dbReference>
<evidence type="ECO:0000256" key="1">
    <source>
        <dbReference type="SAM" id="MobiDB-lite"/>
    </source>
</evidence>
<proteinExistence type="predicted"/>
<sequence length="100" mass="11183">MVGLGGRRLTCGSGLRLVNKAYSAVPVFFILWLRYSSVVTCKGAVILDHANLSQSSFFCVPIPFEEDLKPTRDRHLGEAVHNEQRRHRGGLGWTSPDSWL</sequence>
<reference evidence="2" key="1">
    <citation type="submission" date="2019-11" db="UniProtKB">
        <authorList>
            <consortium name="WormBaseParasite"/>
        </authorList>
    </citation>
    <scope>IDENTIFICATION</scope>
</reference>
<dbReference type="AlphaFoldDB" id="A0A5K3FWN6"/>
<protein>
    <submittedName>
        <fullName evidence="2">Secreted protein</fullName>
    </submittedName>
</protein>
<organism evidence="2">
    <name type="scientific">Mesocestoides corti</name>
    <name type="common">Flatworm</name>
    <dbReference type="NCBI Taxonomy" id="53468"/>
    <lineage>
        <taxon>Eukaryota</taxon>
        <taxon>Metazoa</taxon>
        <taxon>Spiralia</taxon>
        <taxon>Lophotrochozoa</taxon>
        <taxon>Platyhelminthes</taxon>
        <taxon>Cestoda</taxon>
        <taxon>Eucestoda</taxon>
        <taxon>Cyclophyllidea</taxon>
        <taxon>Mesocestoididae</taxon>
        <taxon>Mesocestoides</taxon>
    </lineage>
</organism>
<feature type="region of interest" description="Disordered" evidence="1">
    <location>
        <begin position="79"/>
        <end position="100"/>
    </location>
</feature>
<name>A0A5K3FWN6_MESCO</name>
<accession>A0A5K3FWN6</accession>
<evidence type="ECO:0000313" key="2">
    <source>
        <dbReference type="WBParaSite" id="MCU_012586-RA"/>
    </source>
</evidence>